<dbReference type="Proteomes" id="UP000504637">
    <property type="component" value="Unplaced"/>
</dbReference>
<dbReference type="AlphaFoldDB" id="A0A6J3MHG7"/>
<dbReference type="InterPro" id="IPR001965">
    <property type="entry name" value="Znf_PHD"/>
</dbReference>
<dbReference type="InterPro" id="IPR011011">
    <property type="entry name" value="Znf_FYVE_PHD"/>
</dbReference>
<evidence type="ECO:0000256" key="3">
    <source>
        <dbReference type="ARBA" id="ARBA00022833"/>
    </source>
</evidence>
<evidence type="ECO:0000256" key="1">
    <source>
        <dbReference type="ARBA" id="ARBA00022723"/>
    </source>
</evidence>
<organism evidence="7">
    <name type="scientific">Dissoconium aciculare CBS 342.82</name>
    <dbReference type="NCBI Taxonomy" id="1314786"/>
    <lineage>
        <taxon>Eukaryota</taxon>
        <taxon>Fungi</taxon>
        <taxon>Dikarya</taxon>
        <taxon>Ascomycota</taxon>
        <taxon>Pezizomycotina</taxon>
        <taxon>Dothideomycetes</taxon>
        <taxon>Dothideomycetidae</taxon>
        <taxon>Mycosphaerellales</taxon>
        <taxon>Dissoconiaceae</taxon>
        <taxon>Dissoconium</taxon>
    </lineage>
</organism>
<gene>
    <name evidence="7" type="ORF">K489DRAFT_330037</name>
</gene>
<reference evidence="7" key="2">
    <citation type="submission" date="2020-04" db="EMBL/GenBank/DDBJ databases">
        <authorList>
            <consortium name="NCBI Genome Project"/>
        </authorList>
    </citation>
    <scope>NUCLEOTIDE SEQUENCE</scope>
    <source>
        <strain evidence="7">CBS 342.82</strain>
    </source>
</reference>
<dbReference type="InterPro" id="IPR019786">
    <property type="entry name" value="Zinc_finger_PHD-type_CS"/>
</dbReference>
<dbReference type="CDD" id="cd15489">
    <property type="entry name" value="PHD_SF"/>
    <property type="match status" value="1"/>
</dbReference>
<dbReference type="Gene3D" id="3.30.40.10">
    <property type="entry name" value="Zinc/RING finger domain, C3HC4 (zinc finger)"/>
    <property type="match status" value="1"/>
</dbReference>
<name>A0A6J3MHG7_9PEZI</name>
<accession>A0A6J3MHG7</accession>
<feature type="compositionally biased region" description="Polar residues" evidence="4">
    <location>
        <begin position="637"/>
        <end position="673"/>
    </location>
</feature>
<dbReference type="OrthoDB" id="166746at2759"/>
<dbReference type="SMART" id="SM00249">
    <property type="entry name" value="PHD"/>
    <property type="match status" value="1"/>
</dbReference>
<reference evidence="7" key="1">
    <citation type="submission" date="2020-01" db="EMBL/GenBank/DDBJ databases">
        <authorList>
            <consortium name="DOE Joint Genome Institute"/>
            <person name="Haridas S."/>
            <person name="Albert R."/>
            <person name="Binder M."/>
            <person name="Bloem J."/>
            <person name="Labutti K."/>
            <person name="Salamov A."/>
            <person name="Andreopoulos B."/>
            <person name="Baker S.E."/>
            <person name="Barry K."/>
            <person name="Bills G."/>
            <person name="Bluhm B.H."/>
            <person name="Cannon C."/>
            <person name="Castanera R."/>
            <person name="Culley D.E."/>
            <person name="Daum C."/>
            <person name="Ezra D."/>
            <person name="Gonzalez J.B."/>
            <person name="Henrissat B."/>
            <person name="Kuo A."/>
            <person name="Liang C."/>
            <person name="Lipzen A."/>
            <person name="Lutzoni F."/>
            <person name="Magnuson J."/>
            <person name="Mondo S."/>
            <person name="Nolan M."/>
            <person name="Ohm R."/>
            <person name="Pangilinan J."/>
            <person name="Park H.-J."/>
            <person name="Ramirez L."/>
            <person name="Alfaro M."/>
            <person name="Sun H."/>
            <person name="Tritt A."/>
            <person name="Yoshinaga Y."/>
            <person name="Zwiers L.-H."/>
            <person name="Turgeon B.G."/>
            <person name="Goodwin S.B."/>
            <person name="Spatafora J.W."/>
            <person name="Crous P.W."/>
            <person name="Grigoriev I.V."/>
        </authorList>
    </citation>
    <scope>NUCLEOTIDE SEQUENCE</scope>
    <source>
        <strain evidence="7">CBS 342.82</strain>
    </source>
</reference>
<dbReference type="GeneID" id="54359913"/>
<keyword evidence="1" id="KW-0479">Metal-binding</keyword>
<feature type="region of interest" description="Disordered" evidence="4">
    <location>
        <begin position="627"/>
        <end position="733"/>
    </location>
</feature>
<protein>
    <recommendedName>
        <fullName evidence="5">Zinc finger PHD-type domain-containing protein</fullName>
    </recommendedName>
</protein>
<dbReference type="RefSeq" id="XP_033464421.1">
    <property type="nucleotide sequence ID" value="XM_033602113.1"/>
</dbReference>
<evidence type="ECO:0000313" key="6">
    <source>
        <dbReference type="Proteomes" id="UP000504637"/>
    </source>
</evidence>
<evidence type="ECO:0000256" key="2">
    <source>
        <dbReference type="ARBA" id="ARBA00022771"/>
    </source>
</evidence>
<sequence length="805" mass="90997">MSESTLSRRLTGKAALARVVDHPSNRTFLRRNLKFILDRHEIDFLRKNTNARTSQAMLALEDRRTSWDYPSTDLLDDSIHGSKPVLTIEGLRIRGLSGKVAPPVEADRSSPTSDRDDGLPNWLPRPDAQRLLLQCRIQARIYQRNSRESPLHVDMRSGTILQCENSGGRPSFDIKLDQPFHTELSKLLIVRECGSVGESQRWRRAMSDRYSLEMTIECLDSDDAHQLLSKLDSIPTGARGHTVPSNCVLRTFWDALPECPTSGSTLPLLCTTNNTTLPLAYGIEVSMGWIHPESPLVQYNRGLVNASRARHLLTPSASDDLEKLPSKWTIRYKFRDGFQVRELTKISLECVHCGSGIEHSSFARLYLHYTNSHQSWEYRAEGTEWMVSSGMTVVLWIQDAETPISTDSSRDRNMNWIAPSCPVDIAAYIYGEGPWINAGHNKHRSPMKRPGRAMRREISTSLALKPAMAAASARNKGKRHLPEEVKNLPLHVRKTYQVPNVPGVTFYRTTSKQAVRCGDELSESDEDIDDYWLTQRQRRDLMHLGDHAAVCKFHELFYVHINEERPSSDIHMQDAVVRFARKYLEQSRDPRWADAMRKKLLQLETGCVITGATVKYCTSLLDTAANSAQPQEWPVSAPNQASEDAQRISAQTRETGLLRPNTSRHTYSQNGTIAESPVSERSPRLDPWDPSDSDSWLGNRTRWVAGKMTSTDDDDRAKERPARNGSLLEASTSGTTFDTRVDARVPQDRFQTCVCGKIVAGLRGTIGCSEVTCARAFHLKCLKLPKRIPYWRCEECTSNLRPMTE</sequence>
<keyword evidence="3" id="KW-0862">Zinc</keyword>
<evidence type="ECO:0000259" key="5">
    <source>
        <dbReference type="SMART" id="SM00249"/>
    </source>
</evidence>
<evidence type="ECO:0000256" key="4">
    <source>
        <dbReference type="SAM" id="MobiDB-lite"/>
    </source>
</evidence>
<feature type="compositionally biased region" description="Low complexity" evidence="4">
    <location>
        <begin position="688"/>
        <end position="697"/>
    </location>
</feature>
<feature type="region of interest" description="Disordered" evidence="4">
    <location>
        <begin position="99"/>
        <end position="121"/>
    </location>
</feature>
<feature type="compositionally biased region" description="Basic and acidic residues" evidence="4">
    <location>
        <begin position="105"/>
        <end position="118"/>
    </location>
</feature>
<dbReference type="CDD" id="cd21552">
    <property type="entry name" value="VEFS-box_ctSUZ12-like"/>
    <property type="match status" value="1"/>
</dbReference>
<dbReference type="InterPro" id="IPR013083">
    <property type="entry name" value="Znf_RING/FYVE/PHD"/>
</dbReference>
<proteinExistence type="predicted"/>
<dbReference type="GO" id="GO:0008270">
    <property type="term" value="F:zinc ion binding"/>
    <property type="evidence" value="ECO:0007669"/>
    <property type="project" value="UniProtKB-KW"/>
</dbReference>
<dbReference type="SUPFAM" id="SSF57903">
    <property type="entry name" value="FYVE/PHD zinc finger"/>
    <property type="match status" value="1"/>
</dbReference>
<feature type="domain" description="Zinc finger PHD-type" evidence="5">
    <location>
        <begin position="752"/>
        <end position="797"/>
    </location>
</feature>
<keyword evidence="2" id="KW-0863">Zinc-finger</keyword>
<reference evidence="7" key="3">
    <citation type="submission" date="2025-08" db="UniProtKB">
        <authorList>
            <consortium name="RefSeq"/>
        </authorList>
    </citation>
    <scope>IDENTIFICATION</scope>
    <source>
        <strain evidence="7">CBS 342.82</strain>
    </source>
</reference>
<keyword evidence="6" id="KW-1185">Reference proteome</keyword>
<dbReference type="PROSITE" id="PS01359">
    <property type="entry name" value="ZF_PHD_1"/>
    <property type="match status" value="1"/>
</dbReference>
<evidence type="ECO:0000313" key="7">
    <source>
        <dbReference type="RefSeq" id="XP_033464421.1"/>
    </source>
</evidence>